<dbReference type="eggNOG" id="ENOG5033FPV">
    <property type="taxonomic scope" value="Bacteria"/>
</dbReference>
<evidence type="ECO:0000313" key="1">
    <source>
        <dbReference type="EMBL" id="CBE67902.1"/>
    </source>
</evidence>
<dbReference type="EMBL" id="FP565575">
    <property type="protein sequence ID" value="CBE67902.1"/>
    <property type="molecule type" value="Genomic_DNA"/>
</dbReference>
<accession>D5MM16</accession>
<name>D5MM16_METO1</name>
<reference evidence="1 2" key="1">
    <citation type="journal article" date="2010" name="Nature">
        <title>Nitrite-driven anaerobic methane oxidation by oxygenic bacteria.</title>
        <authorList>
            <person name="Ettwig K.F."/>
            <person name="Butler M.K."/>
            <person name="Le Paslier D."/>
            <person name="Pelletier E."/>
            <person name="Mangenot S."/>
            <person name="Kuypers M.M.M."/>
            <person name="Schreiber F."/>
            <person name="Dutilh B.E."/>
            <person name="Zedelius J."/>
            <person name="de Beer D."/>
            <person name="Gloerich J."/>
            <person name="Wessels H.J.C.T."/>
            <person name="van Allen T."/>
            <person name="Luesken F."/>
            <person name="Wu M."/>
            <person name="van de Pas-Schoonen K.T."/>
            <person name="Op den Camp H.J.M."/>
            <person name="Janssen-Megens E.M."/>
            <person name="Francoijs K-J."/>
            <person name="Stunnenberg H."/>
            <person name="Weissenbach J."/>
            <person name="Jetten M.S.M."/>
            <person name="Strous M."/>
        </authorList>
    </citation>
    <scope>NUCLEOTIDE SEQUENCE [LARGE SCALE GENOMIC DNA]</scope>
</reference>
<gene>
    <name evidence="1" type="ORF">DAMO_0841</name>
</gene>
<dbReference type="AlphaFoldDB" id="D5MM16"/>
<dbReference type="HOGENOM" id="CLU_1375991_0_0_0"/>
<sequence length="198" mass="22880">MSRLTRVEAENLLKPHYERIHSCVRPAWDDYLSKYPPEVRMIHTPRTRANILRDHMVELARQAFENVPNVRSLMQRGYFLVHVEGKALLRFKKLGKNRRSRNYPTQQAIAFMDNLPLDGIPESTRLDVGYQLNDLQTMIAAVLISCPRWQGTEYVIDLEVELQSSIPLVHEITPSQHAETQVHPKVGELKKMKNEASG</sequence>
<protein>
    <submittedName>
        <fullName evidence="1">Uncharacterized protein</fullName>
    </submittedName>
</protein>
<dbReference type="STRING" id="671143.DAMO_0841"/>
<proteinExistence type="predicted"/>
<organism evidence="1 2">
    <name type="scientific">Methylomirabilis oxygeniifera</name>
    <dbReference type="NCBI Taxonomy" id="671143"/>
    <lineage>
        <taxon>Bacteria</taxon>
        <taxon>Candidatus Methylomirabilota</taxon>
        <taxon>Candidatus Methylomirabilia</taxon>
        <taxon>Candidatus Methylomirabilales</taxon>
        <taxon>Candidatus Methylomirabilaceae</taxon>
        <taxon>Candidatus Methylomirabilis</taxon>
    </lineage>
</organism>
<evidence type="ECO:0000313" key="2">
    <source>
        <dbReference type="Proteomes" id="UP000006898"/>
    </source>
</evidence>
<dbReference type="Proteomes" id="UP000006898">
    <property type="component" value="Chromosome"/>
</dbReference>
<dbReference type="KEGG" id="mox:DAMO_0841"/>